<sequence>MEENYQNITNFFDDQQIRNNKYEMKLFLRLIVHLSNYHHRSTNFYHKIEMILLYFKDEFHKYFTNSEIFEIFESNKRILLFLIEQKIILFDESIYKSISRIKNYFLYFENEIKSFEKNRNQKGKQENKKENDSDKFSEGLVLFKFNHEEEIDDQKKFLFNEKRKVGENDNEICKLIRNDSVEEFDKYITDNNISLNSKVNESIFETNTILTNKKASLIEYASFFGSIKIFNFLHSHKASLTPSLWIYGVHGCNEEILNILESNNIKPEDETYSKCFEEAIKSHHNDIAYYIGYTFLQVNSDIIIENNKYCHQYYNFMLFENLLINKYVVKLVEYDYYTLVKLLLPSFNVNKKIEMSDSFLKKFDQFRWSKKTVEKPILAFAIEKGNVDIVKLILSSPQIDFNIKLVEKTNWYRINDDAESLKENWIVEKTMLQVAFENKTKNFQLIETLLSTTSININDTITIQMNTNDEIVKTKKTILHLAVEEGNLKILRLLLSHPKINVNSKYLVTENDSTILKNITALQIAVDTENIEICKLLISHPKIDNNFVSKDSKSNETLLSSAVQNKNIEIVKLLLSKFNININAIVEANVIRINKSGRGKNLVKIKRTALCIAIENNDIDITKALLSYPNINVNIASIETSAKFTTEETPLFIAVHNNCIDIAKLLLANPRINVNAKSTMISQKYKIEIPLLYRAVEIKSIDIVKLLLSNPNIFINDTFNKEYEYKNTISKKTAIQLAIEMDQSKIAQVLLSNPNIDVNCKYTVVKNNSINLVNLALLKTAVENSNIEIVKLLLSKPKIDLNFVSTNYQSKMNDEIDSDYDEEKDRTIKETVLGIAVKLHDTKIVKLLLSYQSIDVNIQVIEESKESTSEKTPLFIAIENEYDDIVKLLLSNPNINVNMKSSEIRILASYKAQKTPLYKAVENKSTEIVKLLLSNPNIDVNDLSIESTIKMTLKQTALYYAVEKKLTSIIALLLSNTNTNPNIKSEEILPDSTLKSEKTPLFKAIQDRSLLIIEFLVKYPSIDVNVKSLETKNSSCGIMRCEKTPLYLAVENIQQEIIQTLLKNRKIDVNLLSCKTINIDGENFIKTDSPLHIAALSEKLDIINLLLKNKKIDVNVKDEHGKTPIELVSNKKVISLLKQKIE</sequence>
<accession>A0ABR2L3S7</accession>
<dbReference type="PANTHER" id="PTHR24123:SF33">
    <property type="entry name" value="PROTEIN HOS4"/>
    <property type="match status" value="1"/>
</dbReference>
<dbReference type="SUPFAM" id="SSF48403">
    <property type="entry name" value="Ankyrin repeat"/>
    <property type="match status" value="4"/>
</dbReference>
<evidence type="ECO:0000256" key="1">
    <source>
        <dbReference type="ARBA" id="ARBA00022737"/>
    </source>
</evidence>
<proteinExistence type="predicted"/>
<dbReference type="Proteomes" id="UP001470230">
    <property type="component" value="Unassembled WGS sequence"/>
</dbReference>
<gene>
    <name evidence="4" type="ORF">M9Y10_000233</name>
</gene>
<dbReference type="Pfam" id="PF12796">
    <property type="entry name" value="Ank_2"/>
    <property type="match status" value="6"/>
</dbReference>
<dbReference type="Gene3D" id="1.25.40.20">
    <property type="entry name" value="Ankyrin repeat-containing domain"/>
    <property type="match status" value="5"/>
</dbReference>
<evidence type="ECO:0000256" key="2">
    <source>
        <dbReference type="ARBA" id="ARBA00023043"/>
    </source>
</evidence>
<keyword evidence="1" id="KW-0677">Repeat</keyword>
<organism evidence="4 5">
    <name type="scientific">Tritrichomonas musculus</name>
    <dbReference type="NCBI Taxonomy" id="1915356"/>
    <lineage>
        <taxon>Eukaryota</taxon>
        <taxon>Metamonada</taxon>
        <taxon>Parabasalia</taxon>
        <taxon>Tritrichomonadida</taxon>
        <taxon>Tritrichomonadidae</taxon>
        <taxon>Tritrichomonas</taxon>
    </lineage>
</organism>
<feature type="repeat" description="ANK" evidence="3">
    <location>
        <begin position="474"/>
        <end position="497"/>
    </location>
</feature>
<reference evidence="4 5" key="1">
    <citation type="submission" date="2024-04" db="EMBL/GenBank/DDBJ databases">
        <title>Tritrichomonas musculus Genome.</title>
        <authorList>
            <person name="Alves-Ferreira E."/>
            <person name="Grigg M."/>
            <person name="Lorenzi H."/>
            <person name="Galac M."/>
        </authorList>
    </citation>
    <scope>NUCLEOTIDE SEQUENCE [LARGE SCALE GENOMIC DNA]</scope>
    <source>
        <strain evidence="4 5">EAF2021</strain>
    </source>
</reference>
<protein>
    <recommendedName>
        <fullName evidence="6">Ankyrin</fullName>
    </recommendedName>
</protein>
<feature type="repeat" description="ANK" evidence="3">
    <location>
        <begin position="1086"/>
        <end position="1119"/>
    </location>
</feature>
<dbReference type="EMBL" id="JAPFFF010000001">
    <property type="protein sequence ID" value="KAK8897988.1"/>
    <property type="molecule type" value="Genomic_DNA"/>
</dbReference>
<evidence type="ECO:0008006" key="6">
    <source>
        <dbReference type="Google" id="ProtNLM"/>
    </source>
</evidence>
<dbReference type="InterPro" id="IPR002110">
    <property type="entry name" value="Ankyrin_rpt"/>
</dbReference>
<evidence type="ECO:0000313" key="4">
    <source>
        <dbReference type="EMBL" id="KAK8897988.1"/>
    </source>
</evidence>
<dbReference type="SMART" id="SM00248">
    <property type="entry name" value="ANK"/>
    <property type="match status" value="18"/>
</dbReference>
<dbReference type="PANTHER" id="PTHR24123">
    <property type="entry name" value="ANKYRIN REPEAT-CONTAINING"/>
    <property type="match status" value="1"/>
</dbReference>
<dbReference type="PROSITE" id="PS50088">
    <property type="entry name" value="ANK_REPEAT"/>
    <property type="match status" value="2"/>
</dbReference>
<evidence type="ECO:0000256" key="3">
    <source>
        <dbReference type="PROSITE-ProRule" id="PRU00023"/>
    </source>
</evidence>
<keyword evidence="5" id="KW-1185">Reference proteome</keyword>
<dbReference type="InterPro" id="IPR036770">
    <property type="entry name" value="Ankyrin_rpt-contain_sf"/>
</dbReference>
<dbReference type="Pfam" id="PF00023">
    <property type="entry name" value="Ank"/>
    <property type="match status" value="1"/>
</dbReference>
<name>A0ABR2L3S7_9EUKA</name>
<dbReference type="PROSITE" id="PS50297">
    <property type="entry name" value="ANK_REP_REGION"/>
    <property type="match status" value="1"/>
</dbReference>
<keyword evidence="2 3" id="KW-0040">ANK repeat</keyword>
<comment type="caution">
    <text evidence="4">The sequence shown here is derived from an EMBL/GenBank/DDBJ whole genome shotgun (WGS) entry which is preliminary data.</text>
</comment>
<dbReference type="InterPro" id="IPR051165">
    <property type="entry name" value="Multifunctional_ANK_Repeat"/>
</dbReference>
<evidence type="ECO:0000313" key="5">
    <source>
        <dbReference type="Proteomes" id="UP001470230"/>
    </source>
</evidence>